<comment type="caution">
    <text evidence="4">The sequence shown here is derived from an EMBL/GenBank/DDBJ whole genome shotgun (WGS) entry which is preliminary data.</text>
</comment>
<dbReference type="PANTHER" id="PTHR45717:SF13">
    <property type="entry name" value="OS02G0796400 PROTEIN"/>
    <property type="match status" value="1"/>
</dbReference>
<sequence>MVLQKWVDEGNRVSGSELRRISEQLVKFKRYKHALEILNWMDTQNKFQMTAADHAIRLELIIKEHSIDEAEKYFEMNDLGLIVSSHPLNEMMKLYIATSQFEKVVFVIQHMKRNKIPRNVLSYNLWMTALGEVSGVSAVEVVYKQMEMDKQVGVGWSTLATLANIYIKVGLLDKATLAVKAAERKLSAINRLGYLFLMTICTSLNDKDAVLRLWEACKKVDKKITCANYMTIISSLVKLGNIHEAEEIFTEWEAQCRKYDIRISNILLGAYIRNGSTEKAEALHLRTLGRGGQPNYRTWEILMEGWVKNQDMEKAINAMKKGFAMLKHCNWRPSPSIVVTIAEYFERTGDIIGANRYVEVIRPYGLASIPVYKSLLRLHTCNQKPIDNIIVMMRNDNIEFDDEVSTLIRST</sequence>
<keyword evidence="2" id="KW-0677">Repeat</keyword>
<name>A0AAD8HIN9_9APIA</name>
<gene>
    <name evidence="4" type="ORF">POM88_042594</name>
</gene>
<dbReference type="GO" id="GO:0003729">
    <property type="term" value="F:mRNA binding"/>
    <property type="evidence" value="ECO:0007669"/>
    <property type="project" value="UniProtKB-ARBA"/>
</dbReference>
<dbReference type="PANTHER" id="PTHR45717">
    <property type="entry name" value="OS12G0527900 PROTEIN"/>
    <property type="match status" value="1"/>
</dbReference>
<keyword evidence="5" id="KW-1185">Reference proteome</keyword>
<comment type="similarity">
    <text evidence="1">Belongs to the PPR family. P subfamily.</text>
</comment>
<reference evidence="4" key="2">
    <citation type="submission" date="2023-05" db="EMBL/GenBank/DDBJ databases">
        <authorList>
            <person name="Schelkunov M.I."/>
        </authorList>
    </citation>
    <scope>NUCLEOTIDE SEQUENCE</scope>
    <source>
        <strain evidence="4">Hsosn_3</strain>
        <tissue evidence="4">Leaf</tissue>
    </source>
</reference>
<dbReference type="Pfam" id="PF01535">
    <property type="entry name" value="PPR"/>
    <property type="match status" value="2"/>
</dbReference>
<dbReference type="AlphaFoldDB" id="A0AAD8HIN9"/>
<evidence type="ECO:0000256" key="3">
    <source>
        <dbReference type="PROSITE-ProRule" id="PRU00708"/>
    </source>
</evidence>
<evidence type="ECO:0000256" key="2">
    <source>
        <dbReference type="ARBA" id="ARBA00022737"/>
    </source>
</evidence>
<dbReference type="PROSITE" id="PS51375">
    <property type="entry name" value="PPR"/>
    <property type="match status" value="1"/>
</dbReference>
<dbReference type="InterPro" id="IPR002885">
    <property type="entry name" value="PPR_rpt"/>
</dbReference>
<organism evidence="4 5">
    <name type="scientific">Heracleum sosnowskyi</name>
    <dbReference type="NCBI Taxonomy" id="360622"/>
    <lineage>
        <taxon>Eukaryota</taxon>
        <taxon>Viridiplantae</taxon>
        <taxon>Streptophyta</taxon>
        <taxon>Embryophyta</taxon>
        <taxon>Tracheophyta</taxon>
        <taxon>Spermatophyta</taxon>
        <taxon>Magnoliopsida</taxon>
        <taxon>eudicotyledons</taxon>
        <taxon>Gunneridae</taxon>
        <taxon>Pentapetalae</taxon>
        <taxon>asterids</taxon>
        <taxon>campanulids</taxon>
        <taxon>Apiales</taxon>
        <taxon>Apiaceae</taxon>
        <taxon>Apioideae</taxon>
        <taxon>apioid superclade</taxon>
        <taxon>Tordylieae</taxon>
        <taxon>Tordyliinae</taxon>
        <taxon>Heracleum</taxon>
    </lineage>
</organism>
<dbReference type="EMBL" id="JAUIZM010000009">
    <property type="protein sequence ID" value="KAK1367033.1"/>
    <property type="molecule type" value="Genomic_DNA"/>
</dbReference>
<dbReference type="InterPro" id="IPR011990">
    <property type="entry name" value="TPR-like_helical_dom_sf"/>
</dbReference>
<dbReference type="GO" id="GO:0005739">
    <property type="term" value="C:mitochondrion"/>
    <property type="evidence" value="ECO:0007669"/>
    <property type="project" value="TreeGrafter"/>
</dbReference>
<protein>
    <submittedName>
        <fullName evidence="4">Pentatricopeptide repeat-containing protein</fullName>
    </submittedName>
</protein>
<dbReference type="Proteomes" id="UP001237642">
    <property type="component" value="Unassembled WGS sequence"/>
</dbReference>
<feature type="repeat" description="PPR" evidence="3">
    <location>
        <begin position="260"/>
        <end position="294"/>
    </location>
</feature>
<accession>A0AAD8HIN9</accession>
<evidence type="ECO:0000256" key="1">
    <source>
        <dbReference type="ARBA" id="ARBA00007626"/>
    </source>
</evidence>
<evidence type="ECO:0000313" key="5">
    <source>
        <dbReference type="Proteomes" id="UP001237642"/>
    </source>
</evidence>
<evidence type="ECO:0000313" key="4">
    <source>
        <dbReference type="EMBL" id="KAK1367033.1"/>
    </source>
</evidence>
<reference evidence="4" key="1">
    <citation type="submission" date="2023-02" db="EMBL/GenBank/DDBJ databases">
        <title>Genome of toxic invasive species Heracleum sosnowskyi carries increased number of genes despite the absence of recent whole-genome duplications.</title>
        <authorList>
            <person name="Schelkunov M."/>
            <person name="Shtratnikova V."/>
            <person name="Makarenko M."/>
            <person name="Klepikova A."/>
            <person name="Omelchenko D."/>
            <person name="Novikova G."/>
            <person name="Obukhova E."/>
            <person name="Bogdanov V."/>
            <person name="Penin A."/>
            <person name="Logacheva M."/>
        </authorList>
    </citation>
    <scope>NUCLEOTIDE SEQUENCE</scope>
    <source>
        <strain evidence="4">Hsosn_3</strain>
        <tissue evidence="4">Leaf</tissue>
    </source>
</reference>
<proteinExistence type="inferred from homology"/>
<dbReference type="NCBIfam" id="TIGR00756">
    <property type="entry name" value="PPR"/>
    <property type="match status" value="1"/>
</dbReference>
<dbReference type="Gene3D" id="1.25.40.10">
    <property type="entry name" value="Tetratricopeptide repeat domain"/>
    <property type="match status" value="2"/>
</dbReference>